<comment type="caution">
    <text evidence="4">The sequence shown here is derived from an EMBL/GenBank/DDBJ whole genome shotgun (WGS) entry which is preliminary data.</text>
</comment>
<accession>A0A2T3NZI7</accession>
<evidence type="ECO:0000256" key="2">
    <source>
        <dbReference type="ARBA" id="ARBA00023315"/>
    </source>
</evidence>
<dbReference type="Pfam" id="PF00583">
    <property type="entry name" value="Acetyltransf_1"/>
    <property type="match status" value="1"/>
</dbReference>
<dbReference type="EMBL" id="PYMA01000001">
    <property type="protein sequence ID" value="PSW21696.1"/>
    <property type="molecule type" value="Genomic_DNA"/>
</dbReference>
<dbReference type="Proteomes" id="UP000241771">
    <property type="component" value="Unassembled WGS sequence"/>
</dbReference>
<name>A0A2T3NZI7_9GAMM</name>
<dbReference type="GO" id="GO:0016747">
    <property type="term" value="F:acyltransferase activity, transferring groups other than amino-acyl groups"/>
    <property type="evidence" value="ECO:0007669"/>
    <property type="project" value="InterPro"/>
</dbReference>
<evidence type="ECO:0000259" key="3">
    <source>
        <dbReference type="PROSITE" id="PS51186"/>
    </source>
</evidence>
<dbReference type="InterPro" id="IPR016181">
    <property type="entry name" value="Acyl_CoA_acyltransferase"/>
</dbReference>
<keyword evidence="1 4" id="KW-0808">Transferase</keyword>
<evidence type="ECO:0000256" key="1">
    <source>
        <dbReference type="ARBA" id="ARBA00022679"/>
    </source>
</evidence>
<feature type="domain" description="N-acetyltransferase" evidence="3">
    <location>
        <begin position="3"/>
        <end position="152"/>
    </location>
</feature>
<gene>
    <name evidence="4" type="ORF">C9I98_00035</name>
</gene>
<dbReference type="PROSITE" id="PS51186">
    <property type="entry name" value="GNAT"/>
    <property type="match status" value="1"/>
</dbReference>
<evidence type="ECO:0000313" key="5">
    <source>
        <dbReference type="Proteomes" id="UP000241771"/>
    </source>
</evidence>
<dbReference type="SUPFAM" id="SSF55729">
    <property type="entry name" value="Acyl-CoA N-acyltransferases (Nat)"/>
    <property type="match status" value="1"/>
</dbReference>
<keyword evidence="2" id="KW-0012">Acyltransferase</keyword>
<keyword evidence="5" id="KW-1185">Reference proteome</keyword>
<evidence type="ECO:0000313" key="4">
    <source>
        <dbReference type="EMBL" id="PSW21696.1"/>
    </source>
</evidence>
<proteinExistence type="predicted"/>
<dbReference type="PANTHER" id="PTHR43877">
    <property type="entry name" value="AMINOALKYLPHOSPHONATE N-ACETYLTRANSFERASE-RELATED-RELATED"/>
    <property type="match status" value="1"/>
</dbReference>
<organism evidence="4 5">
    <name type="scientific">Photobacterium sanctipauli</name>
    <dbReference type="NCBI Taxonomy" id="1342794"/>
    <lineage>
        <taxon>Bacteria</taxon>
        <taxon>Pseudomonadati</taxon>
        <taxon>Pseudomonadota</taxon>
        <taxon>Gammaproteobacteria</taxon>
        <taxon>Vibrionales</taxon>
        <taxon>Vibrionaceae</taxon>
        <taxon>Photobacterium</taxon>
    </lineage>
</organism>
<dbReference type="AlphaFoldDB" id="A0A2T3NZI7"/>
<dbReference type="Gene3D" id="3.40.630.30">
    <property type="match status" value="1"/>
</dbReference>
<dbReference type="RefSeq" id="WP_036828292.1">
    <property type="nucleotide sequence ID" value="NZ_JGVO01000969.1"/>
</dbReference>
<dbReference type="InterPro" id="IPR000182">
    <property type="entry name" value="GNAT_dom"/>
</dbReference>
<dbReference type="CDD" id="cd04301">
    <property type="entry name" value="NAT_SF"/>
    <property type="match status" value="1"/>
</dbReference>
<dbReference type="PANTHER" id="PTHR43877:SF5">
    <property type="entry name" value="BLL8307 PROTEIN"/>
    <property type="match status" value="1"/>
</dbReference>
<dbReference type="InterPro" id="IPR050832">
    <property type="entry name" value="Bact_Acetyltransf"/>
</dbReference>
<sequence length="153" mass="17176">MDIAIDKFEDEGVLTLLEEHLADMYATSPPESVHALDVEGLKAPSITFWSARVDNVPLGCIAMKQLDDKQAEIKSMRTSTSSRGQGVATQLLAHLIVEAKARGYQKLSLETGSMDFFKPARRLYQKHGFTYCEPFGDYSYDPNSLFMELYLSE</sequence>
<dbReference type="OrthoDB" id="9803233at2"/>
<reference evidence="4 5" key="1">
    <citation type="submission" date="2018-01" db="EMBL/GenBank/DDBJ databases">
        <title>Whole genome sequencing of Histamine producing bacteria.</title>
        <authorList>
            <person name="Butler K."/>
        </authorList>
    </citation>
    <scope>NUCLEOTIDE SEQUENCE [LARGE SCALE GENOMIC DNA]</scope>
    <source>
        <strain evidence="4 5">DSM 100436</strain>
    </source>
</reference>
<protein>
    <submittedName>
        <fullName evidence="4">N-acetyltransferase</fullName>
    </submittedName>
</protein>